<dbReference type="Proteomes" id="UP000263642">
    <property type="component" value="Unassembled WGS sequence"/>
</dbReference>
<dbReference type="AlphaFoldDB" id="A0A3D3QYC2"/>
<dbReference type="SUPFAM" id="SSF51604">
    <property type="entry name" value="Enolase C-terminal domain-like"/>
    <property type="match status" value="1"/>
</dbReference>
<accession>A0A3D3QYC2</accession>
<dbReference type="InterPro" id="IPR036849">
    <property type="entry name" value="Enolase-like_C_sf"/>
</dbReference>
<evidence type="ECO:0008006" key="3">
    <source>
        <dbReference type="Google" id="ProtNLM"/>
    </source>
</evidence>
<organism evidence="1 2">
    <name type="scientific">Gimesia maris</name>
    <dbReference type="NCBI Taxonomy" id="122"/>
    <lineage>
        <taxon>Bacteria</taxon>
        <taxon>Pseudomonadati</taxon>
        <taxon>Planctomycetota</taxon>
        <taxon>Planctomycetia</taxon>
        <taxon>Planctomycetales</taxon>
        <taxon>Planctomycetaceae</taxon>
        <taxon>Gimesia</taxon>
    </lineage>
</organism>
<proteinExistence type="predicted"/>
<gene>
    <name evidence="1" type="ORF">DIT97_00415</name>
</gene>
<comment type="caution">
    <text evidence="1">The sequence shown here is derived from an EMBL/GenBank/DDBJ whole genome shotgun (WGS) entry which is preliminary data.</text>
</comment>
<dbReference type="EMBL" id="DQAY01000007">
    <property type="protein sequence ID" value="HCO21594.1"/>
    <property type="molecule type" value="Genomic_DNA"/>
</dbReference>
<reference evidence="1 2" key="1">
    <citation type="journal article" date="2018" name="Nat. Biotechnol.">
        <title>A standardized bacterial taxonomy based on genome phylogeny substantially revises the tree of life.</title>
        <authorList>
            <person name="Parks D.H."/>
            <person name="Chuvochina M."/>
            <person name="Waite D.W."/>
            <person name="Rinke C."/>
            <person name="Skarshewski A."/>
            <person name="Chaumeil P.A."/>
            <person name="Hugenholtz P."/>
        </authorList>
    </citation>
    <scope>NUCLEOTIDE SEQUENCE [LARGE SCALE GENOMIC DNA]</scope>
    <source>
        <strain evidence="1">UBA9375</strain>
    </source>
</reference>
<protein>
    <recommendedName>
        <fullName evidence="3">Enolase C-terminal domain-containing protein</fullName>
    </recommendedName>
</protein>
<evidence type="ECO:0000313" key="2">
    <source>
        <dbReference type="Proteomes" id="UP000263642"/>
    </source>
</evidence>
<sequence length="475" mass="53016">MLSELKFLDATLHRTETETRMPFRFGIAVMTAAPHVFLKCRYEIDGQVVTGIAAEGLLPRWFDKSPEKQADQEIDEMLQVIRQAVGFARQATAAPAFDFWRQVYQSQVMWAREQGFPSLLAQFGVSMVERTMLDALARAEHCNLATLLRENRVGLDLATIHPELAGRTPDEFLPAQPLPKIIARHTVGLSDPLTAADLTSETRIDDGLPQTLEDCIRVYGLRHFKLKAQGDVERDLERLRSVAQVITEHCGKNFAFTLDGNEQYREFPRFVELWDGIQADAALSAFFERLIFIEQPLHRSVALDPAVANIADWENGPPVIIDESDAELSALEQALQLGYAGTSHKNCKGIMKTTAHRCLINFRNARENTSRYQMSGEDLVNIGPVALLQDLAAQAALGNTSVERNGHHYFRGLTPFPRQISEIMLQQHSDLYTPMANGFARVNITNGELDLTSVNAAPFGVGVEVPMDGFQELSL</sequence>
<name>A0A3D3QYC2_9PLAN</name>
<dbReference type="Gene3D" id="3.20.20.120">
    <property type="entry name" value="Enolase-like C-terminal domain"/>
    <property type="match status" value="1"/>
</dbReference>
<evidence type="ECO:0000313" key="1">
    <source>
        <dbReference type="EMBL" id="HCO21594.1"/>
    </source>
</evidence>